<gene>
    <name evidence="9" type="primary">Zpbp1</name>
    <name evidence="9" type="ORF">DROARD_R13976</name>
</gene>
<dbReference type="Proteomes" id="UP000586671">
    <property type="component" value="Unassembled WGS sequence"/>
</dbReference>
<keyword evidence="4" id="KW-0964">Secreted</keyword>
<feature type="non-terminal residue" evidence="9">
    <location>
        <position position="308"/>
    </location>
</feature>
<dbReference type="EMBL" id="VYZM01023226">
    <property type="protein sequence ID" value="NWU59568.1"/>
    <property type="molecule type" value="Genomic_DNA"/>
</dbReference>
<dbReference type="AlphaFoldDB" id="A0A7K5Y2K9"/>
<dbReference type="Pfam" id="PF07354">
    <property type="entry name" value="Sp38"/>
    <property type="match status" value="1"/>
</dbReference>
<accession>A0A7K5Y2K9</accession>
<evidence type="ECO:0000256" key="5">
    <source>
        <dbReference type="ARBA" id="ARBA00023180"/>
    </source>
</evidence>
<sequence>LLTVQPSKRFLRSAALRQNSLKVVGSVVFPVKVYVKLNHNSPRILCLTNHLRNLELIDPKFQWNGPGGGLSSENSSVEISPTGTLILRNFKLSGVYTCSIFYKLTAMQPNKNLLIKYLIYAYSDPKAYYEFTARYHAAPCNSYYNTYFERTLIQILNKLVDELSCEVTLIKAECHHVKMQRGGLQNEIFFTFSVASSDREKHNRLCQESACDAFHRLNKAKHLIDRFFKQQVEVSRKSSEPLPEIYYIEGTLQTVRIDRCYPGYGINALIHPDCPECCVVCTPGSYNPTNGIHCLRCDSSLIYGATKC</sequence>
<dbReference type="InterPro" id="IPR048806">
    <property type="entry name" value="ZPBP1/2_N"/>
</dbReference>
<evidence type="ECO:0000259" key="7">
    <source>
        <dbReference type="Pfam" id="PF07354"/>
    </source>
</evidence>
<comment type="subcellular location">
    <subcellularLocation>
        <location evidence="1">Cytoplasmic vesicle</location>
        <location evidence="1">Secretory vesicle</location>
        <location evidence="1">Acrosome</location>
    </subcellularLocation>
    <subcellularLocation>
        <location evidence="2">Secreted</location>
    </subcellularLocation>
</comment>
<protein>
    <submittedName>
        <fullName evidence="9">ZPBP1 protein</fullName>
    </submittedName>
</protein>
<reference evidence="9 10" key="1">
    <citation type="submission" date="2019-09" db="EMBL/GenBank/DDBJ databases">
        <title>Bird 10,000 Genomes (B10K) Project - Family phase.</title>
        <authorList>
            <person name="Zhang G."/>
        </authorList>
    </citation>
    <scope>NUCLEOTIDE SEQUENCE [LARGE SCALE GENOMIC DNA]</scope>
    <source>
        <strain evidence="9">B10K-DU-012-55</strain>
        <tissue evidence="9">Muscle</tissue>
    </source>
</reference>
<keyword evidence="5" id="KW-0325">Glycoprotein</keyword>
<dbReference type="InterPro" id="IPR048805">
    <property type="entry name" value="ZPBP1/2_C"/>
</dbReference>
<dbReference type="GO" id="GO:0002199">
    <property type="term" value="C:zona pellucida receptor complex"/>
    <property type="evidence" value="ECO:0007669"/>
    <property type="project" value="TreeGrafter"/>
</dbReference>
<dbReference type="GO" id="GO:0001675">
    <property type="term" value="P:acrosome assembly"/>
    <property type="evidence" value="ECO:0007669"/>
    <property type="project" value="TreeGrafter"/>
</dbReference>
<comment type="similarity">
    <text evidence="3">Belongs to the zona pellucida-binding protein Sp38 family.</text>
</comment>
<dbReference type="GO" id="GO:0001669">
    <property type="term" value="C:acrosomal vesicle"/>
    <property type="evidence" value="ECO:0007669"/>
    <property type="project" value="UniProtKB-SubCell"/>
</dbReference>
<evidence type="ECO:0000313" key="10">
    <source>
        <dbReference type="Proteomes" id="UP000586671"/>
    </source>
</evidence>
<feature type="domain" description="Zona-pellucida-binding protein 1/2 C-terminal" evidence="8">
    <location>
        <begin position="260"/>
        <end position="308"/>
    </location>
</feature>
<evidence type="ECO:0000256" key="6">
    <source>
        <dbReference type="ARBA" id="ARBA00023329"/>
    </source>
</evidence>
<name>A0A7K5Y2K9_9CHAR</name>
<evidence type="ECO:0000256" key="3">
    <source>
        <dbReference type="ARBA" id="ARBA00007196"/>
    </source>
</evidence>
<dbReference type="PANTHER" id="PTHR15443:SF5">
    <property type="entry name" value="ZONA PELLUCIDA-BINDING PROTEIN 1"/>
    <property type="match status" value="1"/>
</dbReference>
<proteinExistence type="inferred from homology"/>
<dbReference type="Pfam" id="PF20626">
    <property type="entry name" value="EGF_Sp38_C"/>
    <property type="match status" value="1"/>
</dbReference>
<keyword evidence="6" id="KW-0968">Cytoplasmic vesicle</keyword>
<evidence type="ECO:0000259" key="8">
    <source>
        <dbReference type="Pfam" id="PF20626"/>
    </source>
</evidence>
<evidence type="ECO:0000256" key="1">
    <source>
        <dbReference type="ARBA" id="ARBA00004218"/>
    </source>
</evidence>
<dbReference type="GO" id="GO:0007339">
    <property type="term" value="P:binding of sperm to zona pellucida"/>
    <property type="evidence" value="ECO:0007669"/>
    <property type="project" value="InterPro"/>
</dbReference>
<dbReference type="PANTHER" id="PTHR15443">
    <property type="entry name" value="ZONA PELLUCIDA BINDING PROTEIN SP38"/>
    <property type="match status" value="1"/>
</dbReference>
<evidence type="ECO:0000256" key="2">
    <source>
        <dbReference type="ARBA" id="ARBA00004613"/>
    </source>
</evidence>
<evidence type="ECO:0000313" key="9">
    <source>
        <dbReference type="EMBL" id="NWU59568.1"/>
    </source>
</evidence>
<evidence type="ECO:0000256" key="4">
    <source>
        <dbReference type="ARBA" id="ARBA00022525"/>
    </source>
</evidence>
<dbReference type="InterPro" id="IPR010857">
    <property type="entry name" value="Sp38-bd"/>
</dbReference>
<feature type="domain" description="Zona-pellucida-binding protein 1/2 N-terminal" evidence="7">
    <location>
        <begin position="30"/>
        <end position="123"/>
    </location>
</feature>
<dbReference type="GO" id="GO:0005576">
    <property type="term" value="C:extracellular region"/>
    <property type="evidence" value="ECO:0007669"/>
    <property type="project" value="UniProtKB-SubCell"/>
</dbReference>
<keyword evidence="10" id="KW-1185">Reference proteome</keyword>
<feature type="non-terminal residue" evidence="9">
    <location>
        <position position="1"/>
    </location>
</feature>
<comment type="caution">
    <text evidence="9">The sequence shown here is derived from an EMBL/GenBank/DDBJ whole genome shotgun (WGS) entry which is preliminary data.</text>
</comment>
<organism evidence="9 10">
    <name type="scientific">Dromas ardeola</name>
    <dbReference type="NCBI Taxonomy" id="458190"/>
    <lineage>
        <taxon>Eukaryota</taxon>
        <taxon>Metazoa</taxon>
        <taxon>Chordata</taxon>
        <taxon>Craniata</taxon>
        <taxon>Vertebrata</taxon>
        <taxon>Euteleostomi</taxon>
        <taxon>Archelosauria</taxon>
        <taxon>Archosauria</taxon>
        <taxon>Dinosauria</taxon>
        <taxon>Saurischia</taxon>
        <taxon>Theropoda</taxon>
        <taxon>Coelurosauria</taxon>
        <taxon>Aves</taxon>
        <taxon>Neognathae</taxon>
        <taxon>Neoaves</taxon>
        <taxon>Charadriiformes</taxon>
        <taxon>Dromadidae</taxon>
        <taxon>Dromas</taxon>
    </lineage>
</organism>